<protein>
    <submittedName>
        <fullName evidence="1">Exocrine gland-secreting peptide 14</fullName>
    </submittedName>
</protein>
<reference evidence="1" key="1">
    <citation type="journal article" date="2007" name="Curr. Biol.">
        <title>Sex- and strain-specific expression and vomeronasal activity of mouse ESP family peptides.</title>
        <authorList>
            <person name="Kimoto H."/>
            <person name="Sato K."/>
            <person name="Nodari F."/>
            <person name="Haga S."/>
            <person name="Holy T.E."/>
            <person name="Touhara K."/>
        </authorList>
    </citation>
    <scope>NUCLEOTIDE SEQUENCE</scope>
    <source>
        <strain evidence="1">C57BL/6</strain>
    </source>
</reference>
<accession>A8R0U6</accession>
<dbReference type="AlphaFoldDB" id="A8R0U6"/>
<evidence type="ECO:0000313" key="1">
    <source>
        <dbReference type="EMBL" id="BAF92729.1"/>
    </source>
</evidence>
<name>A8R0U6_MOUSE</name>
<sequence>VIKETQKDLTISAYQEALEETNVCQNTANLNRDSNLEHVMFEINLDGIQFFFFDALVFIYIFDIVMELGNTERPSEVK</sequence>
<dbReference type="EMBL" id="AB306992">
    <property type="protein sequence ID" value="BAF92729.1"/>
    <property type="molecule type" value="Genomic_DNA"/>
</dbReference>
<proteinExistence type="predicted"/>
<organism evidence="1">
    <name type="scientific">Mus musculus</name>
    <name type="common">Mouse</name>
    <dbReference type="NCBI Taxonomy" id="10090"/>
    <lineage>
        <taxon>Eukaryota</taxon>
        <taxon>Metazoa</taxon>
        <taxon>Chordata</taxon>
        <taxon>Craniata</taxon>
        <taxon>Vertebrata</taxon>
        <taxon>Euteleostomi</taxon>
        <taxon>Mammalia</taxon>
        <taxon>Eutheria</taxon>
        <taxon>Euarchontoglires</taxon>
        <taxon>Glires</taxon>
        <taxon>Rodentia</taxon>
        <taxon>Myomorpha</taxon>
        <taxon>Muroidea</taxon>
        <taxon>Muridae</taxon>
        <taxon>Murinae</taxon>
        <taxon>Mus</taxon>
        <taxon>Mus</taxon>
    </lineage>
</organism>
<feature type="non-terminal residue" evidence="1">
    <location>
        <position position="1"/>
    </location>
</feature>
<dbReference type="CDD" id="cd14249">
    <property type="entry name" value="ESP1_like"/>
    <property type="match status" value="1"/>
</dbReference>
<gene>
    <name evidence="1" type="primary">Esp14</name>
</gene>